<name>A0A2G5P7W7_9MYCO</name>
<dbReference type="Proteomes" id="UP000230551">
    <property type="component" value="Unassembled WGS sequence"/>
</dbReference>
<comment type="caution">
    <text evidence="2">The sequence shown here is derived from an EMBL/GenBank/DDBJ whole genome shotgun (WGS) entry which is preliminary data.</text>
</comment>
<gene>
    <name evidence="2" type="ORF">CQY22_013410</name>
</gene>
<evidence type="ECO:0000256" key="1">
    <source>
        <dbReference type="SAM" id="Phobius"/>
    </source>
</evidence>
<sequence>MAAAILYEASSPGVFILTALALLGCIGIVGLTWMVRVILAMRYRRWNYRYLVVPAIGVLTFTLVVFDVPFQARWAHAKPALEGAATDALAGRLPLHEDLRAGTFDVSPEVRGGTVRFLVRNAGGFMDTRYFVYAPDGSTPQAYGEHPDRDSVQHIGGPWWNVMEVF</sequence>
<proteinExistence type="predicted"/>
<accession>A0A2G5P7W7</accession>
<keyword evidence="1" id="KW-1133">Transmembrane helix</keyword>
<dbReference type="EMBL" id="PDCN02000017">
    <property type="protein sequence ID" value="PIB74458.1"/>
    <property type="molecule type" value="Genomic_DNA"/>
</dbReference>
<protein>
    <submittedName>
        <fullName evidence="2">Uncharacterized protein</fullName>
    </submittedName>
</protein>
<keyword evidence="1" id="KW-0472">Membrane</keyword>
<feature type="transmembrane region" description="Helical" evidence="1">
    <location>
        <begin position="14"/>
        <end position="35"/>
    </location>
</feature>
<evidence type="ECO:0000313" key="2">
    <source>
        <dbReference type="EMBL" id="PIB74458.1"/>
    </source>
</evidence>
<evidence type="ECO:0000313" key="3">
    <source>
        <dbReference type="Proteomes" id="UP000230551"/>
    </source>
</evidence>
<keyword evidence="1" id="KW-0812">Transmembrane</keyword>
<reference evidence="2 3" key="1">
    <citation type="journal article" date="2017" name="Infect. Genet. Evol.">
        <title>The new phylogeny of the genus Mycobacterium: The old and the news.</title>
        <authorList>
            <person name="Tortoli E."/>
            <person name="Fedrizzi T."/>
            <person name="Meehan C.J."/>
            <person name="Trovato A."/>
            <person name="Grottola A."/>
            <person name="Giacobazzi E."/>
            <person name="Serpini G.F."/>
            <person name="Tagliazucchi S."/>
            <person name="Fabio A."/>
            <person name="Bettua C."/>
            <person name="Bertorelli R."/>
            <person name="Frascaro F."/>
            <person name="De Sanctis V."/>
            <person name="Pecorari M."/>
            <person name="Jousson O."/>
            <person name="Segata N."/>
            <person name="Cirillo D.M."/>
        </authorList>
    </citation>
    <scope>NUCLEOTIDE SEQUENCE [LARGE SCALE GENOMIC DNA]</scope>
    <source>
        <strain evidence="2 3">CIP1034565</strain>
    </source>
</reference>
<feature type="transmembrane region" description="Helical" evidence="1">
    <location>
        <begin position="47"/>
        <end position="66"/>
    </location>
</feature>
<dbReference type="AlphaFoldDB" id="A0A2G5P7W7"/>
<keyword evidence="3" id="KW-1185">Reference proteome</keyword>
<organism evidence="2 3">
    <name type="scientific">Mycolicibacterium brumae</name>
    <dbReference type="NCBI Taxonomy" id="85968"/>
    <lineage>
        <taxon>Bacteria</taxon>
        <taxon>Bacillati</taxon>
        <taxon>Actinomycetota</taxon>
        <taxon>Actinomycetes</taxon>
        <taxon>Mycobacteriales</taxon>
        <taxon>Mycobacteriaceae</taxon>
        <taxon>Mycolicibacterium</taxon>
    </lineage>
</organism>